<evidence type="ECO:0000256" key="4">
    <source>
        <dbReference type="ARBA" id="ARBA00023027"/>
    </source>
</evidence>
<dbReference type="Pfam" id="PF02826">
    <property type="entry name" value="2-Hacid_dh_C"/>
    <property type="match status" value="1"/>
</dbReference>
<accession>A0A5J5KX02</accession>
<feature type="domain" description="D-isomer specific 2-hydroxyacid dehydrogenase catalytic" evidence="6">
    <location>
        <begin position="29"/>
        <end position="305"/>
    </location>
</feature>
<dbReference type="GO" id="GO:0016616">
    <property type="term" value="F:oxidoreductase activity, acting on the CH-OH group of donors, NAD or NADP as acceptor"/>
    <property type="evidence" value="ECO:0007669"/>
    <property type="project" value="InterPro"/>
</dbReference>
<evidence type="ECO:0000313" key="8">
    <source>
        <dbReference type="EMBL" id="KAA9394297.1"/>
    </source>
</evidence>
<dbReference type="PANTHER" id="PTHR42789">
    <property type="entry name" value="D-ISOMER SPECIFIC 2-HYDROXYACID DEHYDROGENASE FAMILY PROTEIN (AFU_ORTHOLOGUE AFUA_6G10090)"/>
    <property type="match status" value="1"/>
</dbReference>
<comment type="caution">
    <text evidence="8">The sequence shown here is derived from an EMBL/GenBank/DDBJ whole genome shotgun (WGS) entry which is preliminary data.</text>
</comment>
<dbReference type="Proteomes" id="UP000325957">
    <property type="component" value="Unassembled WGS sequence"/>
</dbReference>
<dbReference type="OrthoDB" id="117809at2"/>
<sequence>MTERPLVVGLGPVPAEIVCPVLGDDVDFAPEPTAEELTRADGAIVRAAAPVGAGELAAMPALKVIARTGVGYNLVDVDAAAARGIPVAITPGSNTNAVAEGVFAHLLHLTKRLGPLTRLVREGRWDERGEVVVGDLEEATLGIVGYGRIGRRVHRIAEAFGMRVVAYDPVAEIPDGIRAASLEGLLESSDAVTLHLPLLPETRGLIGEAELGRMRPSSILLNLSRGGLLDEDAVLAALETGRLAGVGLDAFEPEPPADHPLYHHPSVVLSPHLMGLSTRAAEATFVDAAQAVRDVLDGGSPRFVVRA</sequence>
<dbReference type="PANTHER" id="PTHR42789:SF1">
    <property type="entry name" value="D-ISOMER SPECIFIC 2-HYDROXYACID DEHYDROGENASE FAMILY PROTEIN (AFU_ORTHOLOGUE AFUA_6G10090)"/>
    <property type="match status" value="1"/>
</dbReference>
<dbReference type="SUPFAM" id="SSF52283">
    <property type="entry name" value="Formate/glycerate dehydrogenase catalytic domain-like"/>
    <property type="match status" value="1"/>
</dbReference>
<feature type="domain" description="D-isomer specific 2-hydroxyacid dehydrogenase NAD-binding" evidence="7">
    <location>
        <begin position="103"/>
        <end position="273"/>
    </location>
</feature>
<keyword evidence="9" id="KW-1185">Reference proteome</keyword>
<evidence type="ECO:0000259" key="7">
    <source>
        <dbReference type="Pfam" id="PF02826"/>
    </source>
</evidence>
<keyword evidence="3 5" id="KW-0560">Oxidoreductase</keyword>
<evidence type="ECO:0000313" key="9">
    <source>
        <dbReference type="Proteomes" id="UP000325957"/>
    </source>
</evidence>
<proteinExistence type="inferred from homology"/>
<organism evidence="8 9">
    <name type="scientific">Kocuria coralli</name>
    <dbReference type="NCBI Taxonomy" id="1461025"/>
    <lineage>
        <taxon>Bacteria</taxon>
        <taxon>Bacillati</taxon>
        <taxon>Actinomycetota</taxon>
        <taxon>Actinomycetes</taxon>
        <taxon>Micrococcales</taxon>
        <taxon>Micrococcaceae</taxon>
        <taxon>Kocuria</taxon>
    </lineage>
</organism>
<dbReference type="Pfam" id="PF00389">
    <property type="entry name" value="2-Hacid_dh"/>
    <property type="match status" value="1"/>
</dbReference>
<dbReference type="InterPro" id="IPR029752">
    <property type="entry name" value="D-isomer_DH_CS1"/>
</dbReference>
<dbReference type="InterPro" id="IPR036291">
    <property type="entry name" value="NAD(P)-bd_dom_sf"/>
</dbReference>
<dbReference type="InterPro" id="IPR029753">
    <property type="entry name" value="D-isomer_DH_CS"/>
</dbReference>
<keyword evidence="4" id="KW-0520">NAD</keyword>
<dbReference type="GO" id="GO:0051287">
    <property type="term" value="F:NAD binding"/>
    <property type="evidence" value="ECO:0007669"/>
    <property type="project" value="InterPro"/>
</dbReference>
<name>A0A5J5KX02_9MICC</name>
<dbReference type="EMBL" id="SZWF01000007">
    <property type="protein sequence ID" value="KAA9394297.1"/>
    <property type="molecule type" value="Genomic_DNA"/>
</dbReference>
<dbReference type="GO" id="GO:0008652">
    <property type="term" value="P:amino acid biosynthetic process"/>
    <property type="evidence" value="ECO:0007669"/>
    <property type="project" value="UniProtKB-KW"/>
</dbReference>
<evidence type="ECO:0000256" key="3">
    <source>
        <dbReference type="ARBA" id="ARBA00023002"/>
    </source>
</evidence>
<evidence type="ECO:0000256" key="2">
    <source>
        <dbReference type="ARBA" id="ARBA00022605"/>
    </source>
</evidence>
<reference evidence="8 9" key="1">
    <citation type="submission" date="2019-05" db="EMBL/GenBank/DDBJ databases">
        <title>Kocuria coralli sp. nov., a novel actinobacterium isolated from coral reef seawater.</title>
        <authorList>
            <person name="Li J."/>
        </authorList>
    </citation>
    <scope>NUCLEOTIDE SEQUENCE [LARGE SCALE GENOMIC DNA]</scope>
    <source>
        <strain evidence="8 9">SCSIO 13007</strain>
    </source>
</reference>
<dbReference type="InterPro" id="IPR006139">
    <property type="entry name" value="D-isomer_2_OHA_DH_cat_dom"/>
</dbReference>
<dbReference type="CDD" id="cd12173">
    <property type="entry name" value="PGDH_4"/>
    <property type="match status" value="1"/>
</dbReference>
<dbReference type="PROSITE" id="PS00065">
    <property type="entry name" value="D_2_HYDROXYACID_DH_1"/>
    <property type="match status" value="1"/>
</dbReference>
<comment type="similarity">
    <text evidence="1 5">Belongs to the D-isomer specific 2-hydroxyacid dehydrogenase family.</text>
</comment>
<dbReference type="PROSITE" id="PS00670">
    <property type="entry name" value="D_2_HYDROXYACID_DH_2"/>
    <property type="match status" value="1"/>
</dbReference>
<evidence type="ECO:0000256" key="5">
    <source>
        <dbReference type="RuleBase" id="RU003719"/>
    </source>
</evidence>
<dbReference type="PROSITE" id="PS00671">
    <property type="entry name" value="D_2_HYDROXYACID_DH_3"/>
    <property type="match status" value="1"/>
</dbReference>
<evidence type="ECO:0000259" key="6">
    <source>
        <dbReference type="Pfam" id="PF00389"/>
    </source>
</evidence>
<protein>
    <submittedName>
        <fullName evidence="8">Hydroxyacid dehydrogenase</fullName>
    </submittedName>
</protein>
<dbReference type="InterPro" id="IPR050857">
    <property type="entry name" value="D-2-hydroxyacid_DH"/>
</dbReference>
<keyword evidence="2" id="KW-0028">Amino-acid biosynthesis</keyword>
<dbReference type="RefSeq" id="WP_158033668.1">
    <property type="nucleotide sequence ID" value="NZ_ML708616.1"/>
</dbReference>
<dbReference type="InterPro" id="IPR006140">
    <property type="entry name" value="D-isomer_DH_NAD-bd"/>
</dbReference>
<evidence type="ECO:0000256" key="1">
    <source>
        <dbReference type="ARBA" id="ARBA00005854"/>
    </source>
</evidence>
<dbReference type="SUPFAM" id="SSF51735">
    <property type="entry name" value="NAD(P)-binding Rossmann-fold domains"/>
    <property type="match status" value="1"/>
</dbReference>
<gene>
    <name evidence="8" type="ORF">FCK90_07395</name>
</gene>
<dbReference type="Gene3D" id="3.40.50.720">
    <property type="entry name" value="NAD(P)-binding Rossmann-like Domain"/>
    <property type="match status" value="2"/>
</dbReference>
<dbReference type="AlphaFoldDB" id="A0A5J5KX02"/>